<dbReference type="PANTHER" id="PTHR21716:SF53">
    <property type="entry name" value="PERMEASE PERM-RELATED"/>
    <property type="match status" value="1"/>
</dbReference>
<evidence type="ECO:0000256" key="7">
    <source>
        <dbReference type="ARBA" id="ARBA00023136"/>
    </source>
</evidence>
<accession>A0A8J2ZBC7</accession>
<dbReference type="AlphaFoldDB" id="A0A8J2ZBC7"/>
<evidence type="ECO:0000256" key="9">
    <source>
        <dbReference type="SAM" id="Phobius"/>
    </source>
</evidence>
<feature type="transmembrane region" description="Helical" evidence="9">
    <location>
        <begin position="205"/>
        <end position="225"/>
    </location>
</feature>
<feature type="region of interest" description="Disordered" evidence="8">
    <location>
        <begin position="659"/>
        <end position="681"/>
    </location>
</feature>
<dbReference type="Proteomes" id="UP000597507">
    <property type="component" value="Unassembled WGS sequence"/>
</dbReference>
<feature type="compositionally biased region" description="Low complexity" evidence="8">
    <location>
        <begin position="150"/>
        <end position="169"/>
    </location>
</feature>
<feature type="transmembrane region" description="Helical" evidence="9">
    <location>
        <begin position="363"/>
        <end position="388"/>
    </location>
</feature>
<keyword evidence="6 9" id="KW-1133">Transmembrane helix</keyword>
<feature type="transmembrane region" description="Helical" evidence="9">
    <location>
        <begin position="74"/>
        <end position="96"/>
    </location>
</feature>
<feature type="compositionally biased region" description="Low complexity" evidence="8">
    <location>
        <begin position="494"/>
        <end position="508"/>
    </location>
</feature>
<feature type="transmembrane region" description="Helical" evidence="9">
    <location>
        <begin position="20"/>
        <end position="39"/>
    </location>
</feature>
<evidence type="ECO:0000256" key="1">
    <source>
        <dbReference type="ARBA" id="ARBA00004651"/>
    </source>
</evidence>
<evidence type="ECO:0000256" key="6">
    <source>
        <dbReference type="ARBA" id="ARBA00022989"/>
    </source>
</evidence>
<evidence type="ECO:0000313" key="10">
    <source>
        <dbReference type="EMBL" id="GGG32014.1"/>
    </source>
</evidence>
<keyword evidence="3" id="KW-0813">Transport</keyword>
<feature type="region of interest" description="Disordered" evidence="8">
    <location>
        <begin position="139"/>
        <end position="188"/>
    </location>
</feature>
<dbReference type="RefSeq" id="WP_188899878.1">
    <property type="nucleotide sequence ID" value="NZ_BMKS01000005.1"/>
</dbReference>
<dbReference type="EMBL" id="BMKS01000005">
    <property type="protein sequence ID" value="GGG32014.1"/>
    <property type="molecule type" value="Genomic_DNA"/>
</dbReference>
<feature type="transmembrane region" description="Helical" evidence="9">
    <location>
        <begin position="45"/>
        <end position="62"/>
    </location>
</feature>
<evidence type="ECO:0000256" key="3">
    <source>
        <dbReference type="ARBA" id="ARBA00022448"/>
    </source>
</evidence>
<name>A0A8J2ZBC7_9PROT</name>
<gene>
    <name evidence="10" type="ORF">GCM10010964_19920</name>
</gene>
<proteinExistence type="inferred from homology"/>
<sequence>MPDPRPPFPAARRGVPAAGMPGPGAGVALAGLVAVAVLYLGRDLFVPLALAVLLSFVLAPVVRALRRLMLPRALAVIASVLFAFAVLAGLGTVIGAQVTVLAGRLPEYQASIARKLAPLREPDSLLERVSEALRRLERAGGNGSGERGPAEGAAVAPPAETAPAEAPRAAPRRAEGPGPLPPLPVELRRPEPSPVERLRAVAEPLLAPLAVTGIVVVLVVFILLYREDLRDRLIRLAGARDLHRTVAAMDDAALRLSRYFLALTAMNAIYGAAMAVALWLLGVPNPVLWGIVAGLMRYVPFIGSFIAVAGPLLLALATGPGWSLAFAVAALFLVGELAMGQVFEPLVFGHSTGLSPIAVIAAAAFWTWLWGPIGLLVAVPLTVCLVVLGRHVDRLEFLAVMLGDQPALEPEEVFYQRALAGDGDALVEQAERALRDAPLSAYYDEVALKGLALAQADWSRDALDAERLSIIRRQVEALLDDLADEGDEAPPEPLVGGPDGEAAQAAGAARPATGRISPVWAAPGSVLCIAGRGRLDDLPAGMLAQLLGMHGIGARAEPNAVLRAADAGGLDPRRVRLCVLSVLERGSSVASIRYFLRRVRRRLPGVPVVLGLWHAAPGSPTLTALRAEASAEGEREEVLASLREAVAFCLRAARTAAAREATPGGPEAGAAGGAPPLPAAS</sequence>
<keyword evidence="11" id="KW-1185">Reference proteome</keyword>
<dbReference type="GO" id="GO:0005886">
    <property type="term" value="C:plasma membrane"/>
    <property type="evidence" value="ECO:0007669"/>
    <property type="project" value="UniProtKB-SubCell"/>
</dbReference>
<dbReference type="InterPro" id="IPR002549">
    <property type="entry name" value="AI-2E-like"/>
</dbReference>
<evidence type="ECO:0000256" key="2">
    <source>
        <dbReference type="ARBA" id="ARBA00009773"/>
    </source>
</evidence>
<comment type="similarity">
    <text evidence="2">Belongs to the autoinducer-2 exporter (AI-2E) (TC 2.A.86) family.</text>
</comment>
<evidence type="ECO:0000256" key="8">
    <source>
        <dbReference type="SAM" id="MobiDB-lite"/>
    </source>
</evidence>
<protein>
    <submittedName>
        <fullName evidence="10">ABC transporter permease</fullName>
    </submittedName>
</protein>
<feature type="transmembrane region" description="Helical" evidence="9">
    <location>
        <begin position="324"/>
        <end position="343"/>
    </location>
</feature>
<dbReference type="PANTHER" id="PTHR21716">
    <property type="entry name" value="TRANSMEMBRANE PROTEIN"/>
    <property type="match status" value="1"/>
</dbReference>
<keyword evidence="4" id="KW-1003">Cell membrane</keyword>
<keyword evidence="5 9" id="KW-0812">Transmembrane</keyword>
<keyword evidence="7 9" id="KW-0472">Membrane</keyword>
<comment type="subcellular location">
    <subcellularLocation>
        <location evidence="1">Cell membrane</location>
        <topology evidence="1">Multi-pass membrane protein</topology>
    </subcellularLocation>
</comment>
<feature type="transmembrane region" description="Helical" evidence="9">
    <location>
        <begin position="287"/>
        <end position="317"/>
    </location>
</feature>
<organism evidence="10 11">
    <name type="scientific">Caldovatus sediminis</name>
    <dbReference type="NCBI Taxonomy" id="2041189"/>
    <lineage>
        <taxon>Bacteria</taxon>
        <taxon>Pseudomonadati</taxon>
        <taxon>Pseudomonadota</taxon>
        <taxon>Alphaproteobacteria</taxon>
        <taxon>Acetobacterales</taxon>
        <taxon>Roseomonadaceae</taxon>
        <taxon>Caldovatus</taxon>
    </lineage>
</organism>
<evidence type="ECO:0000256" key="4">
    <source>
        <dbReference type="ARBA" id="ARBA00022475"/>
    </source>
</evidence>
<dbReference type="Pfam" id="PF01594">
    <property type="entry name" value="AI-2E_transport"/>
    <property type="match status" value="2"/>
</dbReference>
<dbReference type="GO" id="GO:0055085">
    <property type="term" value="P:transmembrane transport"/>
    <property type="evidence" value="ECO:0007669"/>
    <property type="project" value="TreeGrafter"/>
</dbReference>
<evidence type="ECO:0000313" key="11">
    <source>
        <dbReference type="Proteomes" id="UP000597507"/>
    </source>
</evidence>
<feature type="transmembrane region" description="Helical" evidence="9">
    <location>
        <begin position="259"/>
        <end position="281"/>
    </location>
</feature>
<evidence type="ECO:0000256" key="5">
    <source>
        <dbReference type="ARBA" id="ARBA00022692"/>
    </source>
</evidence>
<feature type="region of interest" description="Disordered" evidence="8">
    <location>
        <begin position="484"/>
        <end position="508"/>
    </location>
</feature>
<reference evidence="10 11" key="1">
    <citation type="journal article" date="2014" name="Int. J. Syst. Evol. Microbiol.">
        <title>Complete genome sequence of Corynebacterium casei LMG S-19264T (=DSM 44701T), isolated from a smear-ripened cheese.</title>
        <authorList>
            <consortium name="US DOE Joint Genome Institute (JGI-PGF)"/>
            <person name="Walter F."/>
            <person name="Albersmeier A."/>
            <person name="Kalinowski J."/>
            <person name="Ruckert C."/>
        </authorList>
    </citation>
    <scope>NUCLEOTIDE SEQUENCE [LARGE SCALE GENOMIC DNA]</scope>
    <source>
        <strain evidence="10 11">CGMCC 1.16330</strain>
    </source>
</reference>
<comment type="caution">
    <text evidence="10">The sequence shown here is derived from an EMBL/GenBank/DDBJ whole genome shotgun (WGS) entry which is preliminary data.</text>
</comment>